<accession>A0AAN7C1Y7</accession>
<reference evidence="2" key="1">
    <citation type="journal article" date="2023" name="Mol. Phylogenet. Evol.">
        <title>Genome-scale phylogeny and comparative genomics of the fungal order Sordariales.</title>
        <authorList>
            <person name="Hensen N."/>
            <person name="Bonometti L."/>
            <person name="Westerberg I."/>
            <person name="Brannstrom I.O."/>
            <person name="Guillou S."/>
            <person name="Cros-Aarteil S."/>
            <person name="Calhoun S."/>
            <person name="Haridas S."/>
            <person name="Kuo A."/>
            <person name="Mondo S."/>
            <person name="Pangilinan J."/>
            <person name="Riley R."/>
            <person name="LaButti K."/>
            <person name="Andreopoulos B."/>
            <person name="Lipzen A."/>
            <person name="Chen C."/>
            <person name="Yan M."/>
            <person name="Daum C."/>
            <person name="Ng V."/>
            <person name="Clum A."/>
            <person name="Steindorff A."/>
            <person name="Ohm R.A."/>
            <person name="Martin F."/>
            <person name="Silar P."/>
            <person name="Natvig D.O."/>
            <person name="Lalanne C."/>
            <person name="Gautier V."/>
            <person name="Ament-Velasquez S.L."/>
            <person name="Kruys A."/>
            <person name="Hutchinson M.I."/>
            <person name="Powell A.J."/>
            <person name="Barry K."/>
            <person name="Miller A.N."/>
            <person name="Grigoriev I.V."/>
            <person name="Debuchy R."/>
            <person name="Gladieux P."/>
            <person name="Hiltunen Thoren M."/>
            <person name="Johannesson H."/>
        </authorList>
    </citation>
    <scope>NUCLEOTIDE SEQUENCE</scope>
    <source>
        <strain evidence="2">CBS 532.94</strain>
    </source>
</reference>
<name>A0AAN7C1Y7_9PEZI</name>
<feature type="compositionally biased region" description="Low complexity" evidence="1">
    <location>
        <begin position="87"/>
        <end position="100"/>
    </location>
</feature>
<dbReference type="Proteomes" id="UP001303760">
    <property type="component" value="Unassembled WGS sequence"/>
</dbReference>
<dbReference type="AlphaFoldDB" id="A0AAN7C1Y7"/>
<protein>
    <submittedName>
        <fullName evidence="2">Uncharacterized protein</fullName>
    </submittedName>
</protein>
<feature type="compositionally biased region" description="Basic and acidic residues" evidence="1">
    <location>
        <begin position="66"/>
        <end position="76"/>
    </location>
</feature>
<feature type="region of interest" description="Disordered" evidence="1">
    <location>
        <begin position="54"/>
        <end position="103"/>
    </location>
</feature>
<evidence type="ECO:0000313" key="3">
    <source>
        <dbReference type="Proteomes" id="UP001303760"/>
    </source>
</evidence>
<comment type="caution">
    <text evidence="2">The sequence shown here is derived from an EMBL/GenBank/DDBJ whole genome shotgun (WGS) entry which is preliminary data.</text>
</comment>
<feature type="region of interest" description="Disordered" evidence="1">
    <location>
        <begin position="1"/>
        <end position="33"/>
    </location>
</feature>
<gene>
    <name evidence="2" type="ORF">C8A03DRAFT_38528</name>
</gene>
<evidence type="ECO:0000313" key="2">
    <source>
        <dbReference type="EMBL" id="KAK4233745.1"/>
    </source>
</evidence>
<evidence type="ECO:0000256" key="1">
    <source>
        <dbReference type="SAM" id="MobiDB-lite"/>
    </source>
</evidence>
<reference evidence="2" key="2">
    <citation type="submission" date="2023-05" db="EMBL/GenBank/DDBJ databases">
        <authorList>
            <consortium name="Lawrence Berkeley National Laboratory"/>
            <person name="Steindorff A."/>
            <person name="Hensen N."/>
            <person name="Bonometti L."/>
            <person name="Westerberg I."/>
            <person name="Brannstrom I.O."/>
            <person name="Guillou S."/>
            <person name="Cros-Aarteil S."/>
            <person name="Calhoun S."/>
            <person name="Haridas S."/>
            <person name="Kuo A."/>
            <person name="Mondo S."/>
            <person name="Pangilinan J."/>
            <person name="Riley R."/>
            <person name="Labutti K."/>
            <person name="Andreopoulos B."/>
            <person name="Lipzen A."/>
            <person name="Chen C."/>
            <person name="Yanf M."/>
            <person name="Daum C."/>
            <person name="Ng V."/>
            <person name="Clum A."/>
            <person name="Ohm R."/>
            <person name="Martin F."/>
            <person name="Silar P."/>
            <person name="Natvig D."/>
            <person name="Lalanne C."/>
            <person name="Gautier V."/>
            <person name="Ament-Velasquez S.L."/>
            <person name="Kruys A."/>
            <person name="Hutchinson M.I."/>
            <person name="Powell A.J."/>
            <person name="Barry K."/>
            <person name="Miller A.N."/>
            <person name="Grigoriev I.V."/>
            <person name="Debuchy R."/>
            <person name="Gladieux P."/>
            <person name="Thoren M.H."/>
            <person name="Johannesson H."/>
        </authorList>
    </citation>
    <scope>NUCLEOTIDE SEQUENCE</scope>
    <source>
        <strain evidence="2">CBS 532.94</strain>
    </source>
</reference>
<dbReference type="EMBL" id="MU860485">
    <property type="protein sequence ID" value="KAK4233745.1"/>
    <property type="molecule type" value="Genomic_DNA"/>
</dbReference>
<keyword evidence="3" id="KW-1185">Reference proteome</keyword>
<sequence>MSGKKLPHPVVLNVPHLSSRANQSLRERRTGTNTCVTLHTSRKQDRTTYLLAWNGDSQPADDDGDNHDNNDKDRAARPPWKHAASRPFTPHATHPTPHLPASFEAPAGSSFHGLLLSCRDIHAETAALLYSANRFIIYYRHPGSLGPLHAMTEPSLASLARLEIVLYRASCHHPTEFDSDESCYFYGRGESPYGGAYRCKRHHRGLHRLPLLSHGKLEKGQRIQGEWHTAATYLSAHVTSRLELSLVCDIDP</sequence>
<proteinExistence type="predicted"/>
<organism evidence="2 3">
    <name type="scientific">Achaetomium macrosporum</name>
    <dbReference type="NCBI Taxonomy" id="79813"/>
    <lineage>
        <taxon>Eukaryota</taxon>
        <taxon>Fungi</taxon>
        <taxon>Dikarya</taxon>
        <taxon>Ascomycota</taxon>
        <taxon>Pezizomycotina</taxon>
        <taxon>Sordariomycetes</taxon>
        <taxon>Sordariomycetidae</taxon>
        <taxon>Sordariales</taxon>
        <taxon>Chaetomiaceae</taxon>
        <taxon>Achaetomium</taxon>
    </lineage>
</organism>